<evidence type="ECO:0000256" key="6">
    <source>
        <dbReference type="ARBA" id="ARBA00032162"/>
    </source>
</evidence>
<gene>
    <name evidence="9" type="ORF">PSAKL28_32330</name>
</gene>
<sequence length="163" mass="18375">MNAPEQAFQILLETPFFNVIKRGKYFIVTEEHEVNAAVILARNTEGQYLMVQHYRGAIDQDSLELPRGGRKPNETLLETARRELLEETGYIAQSWSFLGKVHTNTSLIRSSVEVYLAVEAVQVTTQTDGETKGTLVYSEEEMKGLIRAGKITDAHTLSAWAMR</sequence>
<dbReference type="GO" id="GO:0006753">
    <property type="term" value="P:nucleoside phosphate metabolic process"/>
    <property type="evidence" value="ECO:0007669"/>
    <property type="project" value="TreeGrafter"/>
</dbReference>
<dbReference type="GO" id="GO:0019693">
    <property type="term" value="P:ribose phosphate metabolic process"/>
    <property type="evidence" value="ECO:0007669"/>
    <property type="project" value="TreeGrafter"/>
</dbReference>
<comment type="cofactor">
    <cofactor evidence="2">
        <name>Mg(2+)</name>
        <dbReference type="ChEBI" id="CHEBI:18420"/>
    </cofactor>
</comment>
<comment type="similarity">
    <text evidence="3">Belongs to the Nudix hydrolase family. NudK subfamily.</text>
</comment>
<evidence type="ECO:0000256" key="3">
    <source>
        <dbReference type="ARBA" id="ARBA00007275"/>
    </source>
</evidence>
<dbReference type="PANTHER" id="PTHR11839:SF18">
    <property type="entry name" value="NUDIX HYDROLASE DOMAIN-CONTAINING PROTEIN"/>
    <property type="match status" value="1"/>
</dbReference>
<dbReference type="HOGENOM" id="CLU_135035_0_0_6"/>
<keyword evidence="5 9" id="KW-0378">Hydrolase</keyword>
<dbReference type="PROSITE" id="PS00893">
    <property type="entry name" value="NUDIX_BOX"/>
    <property type="match status" value="1"/>
</dbReference>
<dbReference type="RefSeq" id="WP_038612415.1">
    <property type="nucleotide sequence ID" value="NZ_CP009048.1"/>
</dbReference>
<feature type="domain" description="Nudix hydrolase" evidence="8">
    <location>
        <begin position="31"/>
        <end position="159"/>
    </location>
</feature>
<protein>
    <recommendedName>
        <fullName evidence="4">GDP-mannose pyrophosphatase</fullName>
    </recommendedName>
    <alternativeName>
        <fullName evidence="6">GDP-mannose hydrolase</fullName>
    </alternativeName>
    <alternativeName>
        <fullName evidence="7">GDPMK</fullName>
    </alternativeName>
</protein>
<dbReference type="eggNOG" id="COG0494">
    <property type="taxonomic scope" value="Bacteria"/>
</dbReference>
<proteinExistence type="inferred from homology"/>
<evidence type="ECO:0000256" key="7">
    <source>
        <dbReference type="ARBA" id="ARBA00032272"/>
    </source>
</evidence>
<dbReference type="SUPFAM" id="SSF55811">
    <property type="entry name" value="Nudix"/>
    <property type="match status" value="1"/>
</dbReference>
<dbReference type="Gene3D" id="3.90.79.10">
    <property type="entry name" value="Nucleoside Triphosphate Pyrophosphohydrolase"/>
    <property type="match status" value="1"/>
</dbReference>
<dbReference type="InterPro" id="IPR000086">
    <property type="entry name" value="NUDIX_hydrolase_dom"/>
</dbReference>
<dbReference type="KEGG" id="palk:PSAKL28_32330"/>
<dbReference type="PROSITE" id="PS51462">
    <property type="entry name" value="NUDIX"/>
    <property type="match status" value="1"/>
</dbReference>
<evidence type="ECO:0000256" key="4">
    <source>
        <dbReference type="ARBA" id="ARBA00016377"/>
    </source>
</evidence>
<dbReference type="GO" id="GO:0016787">
    <property type="term" value="F:hydrolase activity"/>
    <property type="evidence" value="ECO:0007669"/>
    <property type="project" value="UniProtKB-KW"/>
</dbReference>
<dbReference type="InterPro" id="IPR015797">
    <property type="entry name" value="NUDIX_hydrolase-like_dom_sf"/>
</dbReference>
<accession>A0A077FEG0</accession>
<evidence type="ECO:0000256" key="5">
    <source>
        <dbReference type="ARBA" id="ARBA00022801"/>
    </source>
</evidence>
<evidence type="ECO:0000313" key="9">
    <source>
        <dbReference type="EMBL" id="AIL62399.1"/>
    </source>
</evidence>
<dbReference type="GO" id="GO:0005829">
    <property type="term" value="C:cytosol"/>
    <property type="evidence" value="ECO:0007669"/>
    <property type="project" value="TreeGrafter"/>
</dbReference>
<organism evidence="9 10">
    <name type="scientific">Pseudomonas alkylphenolica</name>
    <dbReference type="NCBI Taxonomy" id="237609"/>
    <lineage>
        <taxon>Bacteria</taxon>
        <taxon>Pseudomonadati</taxon>
        <taxon>Pseudomonadota</taxon>
        <taxon>Gammaproteobacteria</taxon>
        <taxon>Pseudomonadales</taxon>
        <taxon>Pseudomonadaceae</taxon>
        <taxon>Pseudomonas</taxon>
    </lineage>
</organism>
<dbReference type="CDD" id="cd03424">
    <property type="entry name" value="NUDIX_ADPRase_Nudt5_UGPPase_Nudt14"/>
    <property type="match status" value="1"/>
</dbReference>
<comment type="catalytic activity">
    <reaction evidence="1">
        <text>GDP-alpha-D-mannose + H2O = alpha-D-mannose 1-phosphate + GMP + 2 H(+)</text>
        <dbReference type="Rhea" id="RHEA:27978"/>
        <dbReference type="ChEBI" id="CHEBI:15377"/>
        <dbReference type="ChEBI" id="CHEBI:15378"/>
        <dbReference type="ChEBI" id="CHEBI:57527"/>
        <dbReference type="ChEBI" id="CHEBI:58115"/>
        <dbReference type="ChEBI" id="CHEBI:58409"/>
    </reaction>
</comment>
<name>A0A077FEG0_9PSED</name>
<evidence type="ECO:0000313" key="10">
    <source>
        <dbReference type="Proteomes" id="UP000028931"/>
    </source>
</evidence>
<dbReference type="EMBL" id="CP009048">
    <property type="protein sequence ID" value="AIL62399.1"/>
    <property type="molecule type" value="Genomic_DNA"/>
</dbReference>
<dbReference type="Proteomes" id="UP000028931">
    <property type="component" value="Chromosome"/>
</dbReference>
<reference evidence="9 10" key="1">
    <citation type="submission" date="2014-07" db="EMBL/GenBank/DDBJ databases">
        <authorList>
            <person name="Lee K."/>
            <person name="Lim J.Y."/>
            <person name="Hwang I."/>
        </authorList>
    </citation>
    <scope>NUCLEOTIDE SEQUENCE [LARGE SCALE GENOMIC DNA]</scope>
    <source>
        <strain evidence="9 10">KL28</strain>
    </source>
</reference>
<dbReference type="AlphaFoldDB" id="A0A077FEG0"/>
<dbReference type="InterPro" id="IPR020084">
    <property type="entry name" value="NUDIX_hydrolase_CS"/>
</dbReference>
<evidence type="ECO:0000256" key="2">
    <source>
        <dbReference type="ARBA" id="ARBA00001946"/>
    </source>
</evidence>
<dbReference type="OrthoDB" id="9791228at2"/>
<evidence type="ECO:0000259" key="8">
    <source>
        <dbReference type="PROSITE" id="PS51462"/>
    </source>
</evidence>
<dbReference type="PANTHER" id="PTHR11839">
    <property type="entry name" value="UDP/ADP-SUGAR PYROPHOSPHATASE"/>
    <property type="match status" value="1"/>
</dbReference>
<dbReference type="Pfam" id="PF00293">
    <property type="entry name" value="NUDIX"/>
    <property type="match status" value="1"/>
</dbReference>
<evidence type="ECO:0000256" key="1">
    <source>
        <dbReference type="ARBA" id="ARBA00000847"/>
    </source>
</evidence>